<accession>A0A644ZF75</accession>
<dbReference type="EMBL" id="VSSQ01008677">
    <property type="protein sequence ID" value="MPM39532.1"/>
    <property type="molecule type" value="Genomic_DNA"/>
</dbReference>
<gene>
    <name evidence="1" type="ORF">SDC9_86166</name>
</gene>
<comment type="caution">
    <text evidence="1">The sequence shown here is derived from an EMBL/GenBank/DDBJ whole genome shotgun (WGS) entry which is preliminary data.</text>
</comment>
<name>A0A644ZF75_9ZZZZ</name>
<protein>
    <submittedName>
        <fullName evidence="1">Uncharacterized protein</fullName>
    </submittedName>
</protein>
<evidence type="ECO:0000313" key="1">
    <source>
        <dbReference type="EMBL" id="MPM39532.1"/>
    </source>
</evidence>
<sequence length="144" mass="16128">MHLHDPVAQHVAAQPDLGKKDAAGFLQRRCRRGTHGGLADQGPKLELPHHLRAVAFEADARGRFAAHHFPAVRQLAHHRADVEKTVDFFIVERRPEMLFDRADVKPAATGEKQSADGYDLTELQTARIRFGQREIQMFHAVSPG</sequence>
<dbReference type="AlphaFoldDB" id="A0A644ZF75"/>
<organism evidence="1">
    <name type="scientific">bioreactor metagenome</name>
    <dbReference type="NCBI Taxonomy" id="1076179"/>
    <lineage>
        <taxon>unclassified sequences</taxon>
        <taxon>metagenomes</taxon>
        <taxon>ecological metagenomes</taxon>
    </lineage>
</organism>
<proteinExistence type="predicted"/>
<reference evidence="1" key="1">
    <citation type="submission" date="2019-08" db="EMBL/GenBank/DDBJ databases">
        <authorList>
            <person name="Kucharzyk K."/>
            <person name="Murdoch R.W."/>
            <person name="Higgins S."/>
            <person name="Loffler F."/>
        </authorList>
    </citation>
    <scope>NUCLEOTIDE SEQUENCE</scope>
</reference>